<evidence type="ECO:0000259" key="8">
    <source>
        <dbReference type="Pfam" id="PF05504"/>
    </source>
</evidence>
<evidence type="ECO:0000256" key="6">
    <source>
        <dbReference type="ARBA" id="ARBA00023139"/>
    </source>
</evidence>
<evidence type="ECO:0000256" key="2">
    <source>
        <dbReference type="ARBA" id="ARBA00007886"/>
    </source>
</evidence>
<organism evidence="10 11">
    <name type="scientific">Paenibacillus phytorum</name>
    <dbReference type="NCBI Taxonomy" id="2654977"/>
    <lineage>
        <taxon>Bacteria</taxon>
        <taxon>Bacillati</taxon>
        <taxon>Bacillota</taxon>
        <taxon>Bacilli</taxon>
        <taxon>Bacillales</taxon>
        <taxon>Paenibacillaceae</taxon>
        <taxon>Paenibacillus</taxon>
    </lineage>
</organism>
<keyword evidence="5" id="KW-0472">Membrane</keyword>
<dbReference type="PANTHER" id="PTHR35789">
    <property type="entry name" value="SPORE GERMINATION PROTEIN B3"/>
    <property type="match status" value="1"/>
</dbReference>
<dbReference type="InterPro" id="IPR038501">
    <property type="entry name" value="Spore_GerAC_C_sf"/>
</dbReference>
<feature type="domain" description="Spore germination protein N-terminal" evidence="9">
    <location>
        <begin position="27"/>
        <end position="202"/>
    </location>
</feature>
<evidence type="ECO:0000256" key="3">
    <source>
        <dbReference type="ARBA" id="ARBA00022544"/>
    </source>
</evidence>
<evidence type="ECO:0000256" key="5">
    <source>
        <dbReference type="ARBA" id="ARBA00023136"/>
    </source>
</evidence>
<evidence type="ECO:0000313" key="11">
    <source>
        <dbReference type="Proteomes" id="UP000616779"/>
    </source>
</evidence>
<comment type="subcellular location">
    <subcellularLocation>
        <location evidence="1">Membrane</location>
        <topology evidence="1">Lipid-anchor</topology>
    </subcellularLocation>
</comment>
<evidence type="ECO:0000256" key="4">
    <source>
        <dbReference type="ARBA" id="ARBA00022729"/>
    </source>
</evidence>
<feature type="domain" description="Spore germination GerAC-like C-terminal" evidence="8">
    <location>
        <begin position="232"/>
        <end position="397"/>
    </location>
</feature>
<dbReference type="NCBIfam" id="TIGR02887">
    <property type="entry name" value="spore_ger_x_C"/>
    <property type="match status" value="1"/>
</dbReference>
<name>A0ABX1Y8H8_9BACL</name>
<sequence length="411" mass="45621">MGKNFLHGWFRLLTSIFLCLLLSGCWDRIELNQLGITAATAIDWNGKDWTVSYQIVIPQSISSQSMGGNAGQQAPVSVFSTSGGTLRGAVQKSSLEMPRAMFFAHNRIVVIGEQAAKHGISQLMDIYLRNSDARETVSVLVTNGEGRRILEQVASIEKLPGAAVRNMIRNEEKNGSNFNQMMIQNVMMGMTSDSSYTLIPEVIISGTGVGPNSSIAELKKTTSANKLKLGRLGIFKQDKLVGWFTSDEGYGINWIRDTIKQTVLHFGCSKGSKDHKSAIRITKATSKLKPILAKDGQWIMKVEVHAAGVLIENGCNDDLSKIKGIKATEDIANEEVTNLMIKAFQSAIEKNTDVFGFADVIHRKYPKVWKKIKNDWEEQFPSLQLEPSVHIKIDRIGMSNKPFKQLLHDHE</sequence>
<dbReference type="Gene3D" id="3.30.300.210">
    <property type="entry name" value="Nutrient germinant receptor protein C, domain 3"/>
    <property type="match status" value="1"/>
</dbReference>
<keyword evidence="4" id="KW-0732">Signal</keyword>
<reference evidence="10 11" key="1">
    <citation type="submission" date="2019-10" db="EMBL/GenBank/DDBJ databases">
        <title>Description of Paenibacillus terrestris sp. nov.</title>
        <authorList>
            <person name="Carlier A."/>
            <person name="Qi S."/>
        </authorList>
    </citation>
    <scope>NUCLEOTIDE SEQUENCE [LARGE SCALE GENOMIC DNA]</scope>
    <source>
        <strain evidence="10 11">LMG 31458</strain>
    </source>
</reference>
<evidence type="ECO:0000256" key="1">
    <source>
        <dbReference type="ARBA" id="ARBA00004635"/>
    </source>
</evidence>
<gene>
    <name evidence="10" type="ORF">GC098_38785</name>
</gene>
<dbReference type="InterPro" id="IPR057336">
    <property type="entry name" value="GerAC_N"/>
</dbReference>
<accession>A0ABX1Y8H8</accession>
<dbReference type="PANTHER" id="PTHR35789:SF1">
    <property type="entry name" value="SPORE GERMINATION PROTEIN B3"/>
    <property type="match status" value="1"/>
</dbReference>
<comment type="caution">
    <text evidence="10">The sequence shown here is derived from an EMBL/GenBank/DDBJ whole genome shotgun (WGS) entry which is preliminary data.</text>
</comment>
<dbReference type="RefSeq" id="WP_171649760.1">
    <property type="nucleotide sequence ID" value="NZ_WHOA01000263.1"/>
</dbReference>
<evidence type="ECO:0000256" key="7">
    <source>
        <dbReference type="ARBA" id="ARBA00023288"/>
    </source>
</evidence>
<dbReference type="PROSITE" id="PS51257">
    <property type="entry name" value="PROKAR_LIPOPROTEIN"/>
    <property type="match status" value="1"/>
</dbReference>
<dbReference type="Proteomes" id="UP000616779">
    <property type="component" value="Unassembled WGS sequence"/>
</dbReference>
<evidence type="ECO:0000259" key="9">
    <source>
        <dbReference type="Pfam" id="PF25198"/>
    </source>
</evidence>
<keyword evidence="11" id="KW-1185">Reference proteome</keyword>
<dbReference type="EMBL" id="WHOA01000263">
    <property type="protein sequence ID" value="NOU77245.1"/>
    <property type="molecule type" value="Genomic_DNA"/>
</dbReference>
<evidence type="ECO:0000313" key="10">
    <source>
        <dbReference type="EMBL" id="NOU77245.1"/>
    </source>
</evidence>
<comment type="similarity">
    <text evidence="2">Belongs to the GerABKC lipoprotein family.</text>
</comment>
<dbReference type="Gene3D" id="6.20.190.10">
    <property type="entry name" value="Nutrient germinant receptor protein C, domain 1"/>
    <property type="match status" value="1"/>
</dbReference>
<dbReference type="Pfam" id="PF05504">
    <property type="entry name" value="Spore_GerAC"/>
    <property type="match status" value="1"/>
</dbReference>
<proteinExistence type="inferred from homology"/>
<dbReference type="Pfam" id="PF25198">
    <property type="entry name" value="Spore_GerAC_N"/>
    <property type="match status" value="1"/>
</dbReference>
<dbReference type="InterPro" id="IPR046953">
    <property type="entry name" value="Spore_GerAC-like_C"/>
</dbReference>
<protein>
    <submittedName>
        <fullName evidence="10">Ger(X)C family spore germination protein</fullName>
    </submittedName>
</protein>
<dbReference type="InterPro" id="IPR008844">
    <property type="entry name" value="Spore_GerAC-like"/>
</dbReference>
<keyword evidence="6" id="KW-0564">Palmitate</keyword>
<keyword evidence="7" id="KW-0449">Lipoprotein</keyword>
<keyword evidence="3" id="KW-0309">Germination</keyword>